<reference evidence="2 3" key="1">
    <citation type="journal article" date="2010" name="J. Bacteriol.">
        <title>Characterization of the replication, transfer, and plasmid/lytic phage cycle of the Streptomyces plasmid-phage pZL12.</title>
        <authorList>
            <person name="Zhong L."/>
            <person name="Cheng Q."/>
            <person name="Tian X."/>
            <person name="Zhao L."/>
            <person name="Qin Z."/>
        </authorList>
    </citation>
    <scope>NUCLEOTIDE SEQUENCE [LARGE SCALE GENOMIC DNA]</scope>
</reference>
<evidence type="ECO:0000313" key="3">
    <source>
        <dbReference type="Proteomes" id="UP000298310"/>
    </source>
</evidence>
<organism evidence="2 3">
    <name type="scientific">Streptomyces phage ZL12</name>
    <dbReference type="NCBI Taxonomy" id="2570911"/>
    <lineage>
        <taxon>Viruses</taxon>
        <taxon>Duplodnaviria</taxon>
        <taxon>Heunggongvirae</taxon>
        <taxon>Uroviricota</taxon>
        <taxon>Caudoviricetes</taxon>
        <taxon>Fuzanglongvirus</taxon>
        <taxon>Fuzanglongvirus ZL12</taxon>
    </lineage>
</organism>
<dbReference type="GO" id="GO:0003676">
    <property type="term" value="F:nucleic acid binding"/>
    <property type="evidence" value="ECO:0007669"/>
    <property type="project" value="InterPro"/>
</dbReference>
<evidence type="ECO:0000259" key="1">
    <source>
        <dbReference type="Pfam" id="PF16473"/>
    </source>
</evidence>
<accession>D0UWG4</accession>
<dbReference type="Proteomes" id="UP000298310">
    <property type="component" value="Segment"/>
</dbReference>
<gene>
    <name evidence="2" type="ORF">pZL12.59c</name>
</gene>
<evidence type="ECO:0000313" key="2">
    <source>
        <dbReference type="EMBL" id="ACX71136.1"/>
    </source>
</evidence>
<name>D0UWG4_9CAUD</name>
<dbReference type="Gene3D" id="3.30.420.10">
    <property type="entry name" value="Ribonuclease H-like superfamily/Ribonuclease H"/>
    <property type="match status" value="1"/>
</dbReference>
<protein>
    <recommendedName>
        <fullName evidence="1">3'-5' exoribonuclease Rv2179c-like domain-containing protein</fullName>
    </recommendedName>
</protein>
<proteinExistence type="predicted"/>
<dbReference type="EMBL" id="GQ919031">
    <property type="protein sequence ID" value="ACX71136.1"/>
    <property type="molecule type" value="Genomic_DNA"/>
</dbReference>
<feature type="domain" description="3'-5' exoribonuclease Rv2179c-like" evidence="1">
    <location>
        <begin position="98"/>
        <end position="190"/>
    </location>
</feature>
<dbReference type="InterPro" id="IPR012337">
    <property type="entry name" value="RNaseH-like_sf"/>
</dbReference>
<dbReference type="SUPFAM" id="SSF53098">
    <property type="entry name" value="Ribonuclease H-like"/>
    <property type="match status" value="1"/>
</dbReference>
<dbReference type="InterPro" id="IPR033390">
    <property type="entry name" value="Rv2179c-like"/>
</dbReference>
<dbReference type="Pfam" id="PF16473">
    <property type="entry name" value="Rv2179c-like"/>
    <property type="match status" value="1"/>
</dbReference>
<sequence length="200" mass="23296">MTAIHYDLEFLEDGRTIELISIGMVSDDGREYYAVNADLAGQTWRGWVVPFSGWRLRRRIRKHTWLMENVVPHLPQPHGDWRLHMPKSWLFNYRDSAVKPPDEIADEVMDFIRASGSDVELWANYGAYDHVCLAQMWGRMIDLPEGVPMFTHDIQQEARRLGFGWGDLPKQESGEHNALADARHNQTVCHWLAERAEELR</sequence>
<keyword evidence="3" id="KW-1185">Reference proteome</keyword>
<dbReference type="KEGG" id="vg:80142675"/>
<dbReference type="InterPro" id="IPR036397">
    <property type="entry name" value="RNaseH_sf"/>
</dbReference>